<comment type="subcellular location">
    <subcellularLocation>
        <location evidence="1">Membrane</location>
        <topology evidence="1">Multi-pass membrane protein</topology>
    </subcellularLocation>
</comment>
<dbReference type="GO" id="GO:0008519">
    <property type="term" value="F:ammonium channel activity"/>
    <property type="evidence" value="ECO:0007669"/>
    <property type="project" value="InterPro"/>
</dbReference>
<keyword evidence="6 8" id="KW-0472">Membrane</keyword>
<dbReference type="PANTHER" id="PTHR43029:SF10">
    <property type="entry name" value="AMMONIUM TRANSPORTER MEP2"/>
    <property type="match status" value="1"/>
</dbReference>
<dbReference type="Proteomes" id="UP000681967">
    <property type="component" value="Unassembled WGS sequence"/>
</dbReference>
<name>A0A8S2N2R8_9BILA</name>
<evidence type="ECO:0000256" key="5">
    <source>
        <dbReference type="ARBA" id="ARBA00022989"/>
    </source>
</evidence>
<dbReference type="Pfam" id="PF00909">
    <property type="entry name" value="Ammonium_transp"/>
    <property type="match status" value="1"/>
</dbReference>
<dbReference type="PANTHER" id="PTHR43029">
    <property type="entry name" value="AMMONIUM TRANSPORTER MEP2"/>
    <property type="match status" value="1"/>
</dbReference>
<protein>
    <recommendedName>
        <fullName evidence="9">Ammonium transporter AmtB-like domain-containing protein</fullName>
    </recommendedName>
</protein>
<feature type="transmembrane region" description="Helical" evidence="8">
    <location>
        <begin position="206"/>
        <end position="231"/>
    </location>
</feature>
<dbReference type="EMBL" id="CAJOBH010003978">
    <property type="protein sequence ID" value="CAF3973370.1"/>
    <property type="molecule type" value="Genomic_DNA"/>
</dbReference>
<proteinExistence type="inferred from homology"/>
<dbReference type="AlphaFoldDB" id="A0A8S2N2R8"/>
<feature type="transmembrane region" description="Helical" evidence="8">
    <location>
        <begin position="330"/>
        <end position="350"/>
    </location>
</feature>
<evidence type="ECO:0000313" key="10">
    <source>
        <dbReference type="EMBL" id="CAF3973370.1"/>
    </source>
</evidence>
<dbReference type="Gene3D" id="1.10.3430.10">
    <property type="entry name" value="Ammonium transporter AmtB like domains"/>
    <property type="match status" value="1"/>
</dbReference>
<accession>A0A8S2N2R8</accession>
<feature type="transmembrane region" description="Helical" evidence="8">
    <location>
        <begin position="109"/>
        <end position="133"/>
    </location>
</feature>
<gene>
    <name evidence="10" type="ORF">BYL167_LOCUS12206</name>
</gene>
<keyword evidence="4 8" id="KW-0812">Transmembrane</keyword>
<evidence type="ECO:0000313" key="11">
    <source>
        <dbReference type="Proteomes" id="UP000681967"/>
    </source>
</evidence>
<evidence type="ECO:0000256" key="7">
    <source>
        <dbReference type="ARBA" id="ARBA00023177"/>
    </source>
</evidence>
<evidence type="ECO:0000259" key="9">
    <source>
        <dbReference type="Pfam" id="PF00909"/>
    </source>
</evidence>
<evidence type="ECO:0000256" key="1">
    <source>
        <dbReference type="ARBA" id="ARBA00004141"/>
    </source>
</evidence>
<comment type="similarity">
    <text evidence="2">Belongs to the ammonia transporter channel (TC 1.A.11.2) family.</text>
</comment>
<reference evidence="10" key="1">
    <citation type="submission" date="2021-02" db="EMBL/GenBank/DDBJ databases">
        <authorList>
            <person name="Nowell W R."/>
        </authorList>
    </citation>
    <scope>NUCLEOTIDE SEQUENCE</scope>
</reference>
<feature type="transmembrane region" description="Helical" evidence="8">
    <location>
        <begin position="25"/>
        <end position="49"/>
    </location>
</feature>
<evidence type="ECO:0000256" key="8">
    <source>
        <dbReference type="SAM" id="Phobius"/>
    </source>
</evidence>
<dbReference type="GO" id="GO:0005886">
    <property type="term" value="C:plasma membrane"/>
    <property type="evidence" value="ECO:0007669"/>
    <property type="project" value="TreeGrafter"/>
</dbReference>
<keyword evidence="3" id="KW-0813">Transport</keyword>
<feature type="domain" description="Ammonium transporter AmtB-like" evidence="9">
    <location>
        <begin position="1"/>
        <end position="377"/>
    </location>
</feature>
<keyword evidence="7" id="KW-0924">Ammonia transport</keyword>
<evidence type="ECO:0000256" key="4">
    <source>
        <dbReference type="ARBA" id="ARBA00022692"/>
    </source>
</evidence>
<evidence type="ECO:0000256" key="6">
    <source>
        <dbReference type="ARBA" id="ARBA00023136"/>
    </source>
</evidence>
<dbReference type="InterPro" id="IPR029020">
    <property type="entry name" value="Ammonium/urea_transptr"/>
</dbReference>
<feature type="non-terminal residue" evidence="10">
    <location>
        <position position="1"/>
    </location>
</feature>
<feature type="transmembrane region" description="Helical" evidence="8">
    <location>
        <begin position="82"/>
        <end position="102"/>
    </location>
</feature>
<sequence length="386" mass="42304">STALVWIVVPGVDLFYPRMTKRKNALVLLWLSLMTVAVTSVQVLFFFFVSLSGPSFIGNFAHIFTINVLDEPALGTARVPDIVFYIFQLMFPTIATTIVIGAASERGRIWSTIVFAFVWSTLVYDFVACWTWSPDGWAATLGTLDHAGGTPVHIAAGTSAFAYSLVLGKRAPVTHGEQNRPHNLDNLFIGTTLPWFGFNGGSGLTVGIRAALVGVVTNLAAFTGAFTWCMLDYFLLKPKHKITLFGFCMGSMAGLVCITPGSGYINVPASAFFGSISVYFDRKIKTLFKIDDPFDIFAQHRIGGFVGPLDQITIVDGWLYGTWIQVVQQLALASAGFAGNFVVTLIILLVMNEIPSLKLRASTDGETQGIDYDQFNEYTNDYIEYL</sequence>
<dbReference type="SUPFAM" id="SSF111352">
    <property type="entry name" value="Ammonium transporter"/>
    <property type="match status" value="1"/>
</dbReference>
<evidence type="ECO:0000256" key="2">
    <source>
        <dbReference type="ARBA" id="ARBA00005887"/>
    </source>
</evidence>
<feature type="transmembrane region" description="Helical" evidence="8">
    <location>
        <begin position="243"/>
        <end position="265"/>
    </location>
</feature>
<organism evidence="10 11">
    <name type="scientific">Rotaria magnacalcarata</name>
    <dbReference type="NCBI Taxonomy" id="392030"/>
    <lineage>
        <taxon>Eukaryota</taxon>
        <taxon>Metazoa</taxon>
        <taxon>Spiralia</taxon>
        <taxon>Gnathifera</taxon>
        <taxon>Rotifera</taxon>
        <taxon>Eurotatoria</taxon>
        <taxon>Bdelloidea</taxon>
        <taxon>Philodinida</taxon>
        <taxon>Philodinidae</taxon>
        <taxon>Rotaria</taxon>
    </lineage>
</organism>
<comment type="caution">
    <text evidence="10">The sequence shown here is derived from an EMBL/GenBank/DDBJ whole genome shotgun (WGS) entry which is preliminary data.</text>
</comment>
<dbReference type="InterPro" id="IPR001905">
    <property type="entry name" value="Ammonium_transpt"/>
</dbReference>
<evidence type="ECO:0000256" key="3">
    <source>
        <dbReference type="ARBA" id="ARBA00022448"/>
    </source>
</evidence>
<dbReference type="InterPro" id="IPR024041">
    <property type="entry name" value="NH4_transpt_AmtB-like_dom"/>
</dbReference>
<keyword evidence="5 8" id="KW-1133">Transmembrane helix</keyword>